<sequence>TYYTTAHLTDVTDPNLVFDLRAKLDGAGHYDDYEVERVVTAEMTPGARQGELVAAIEPVVDRLLKKYRAAQEALKVAHDDAAARSAREELEALEMFRGDLGAFVRLYTYLSQIFDYGNTEIEKRAIFFRRLLPLLSFGREREGIDLSRVVLTHHTLKSKGTQPMALQPGLYGGLQAATGIGTSRVQERHRALLSEIIAKVNDLFSGELSEQDKLVYVNDVLKGKLLESDTLVQQAASNSKEQFANSPDLKRELLNAIISALDAHTAMSTQALNSEAVQRGLQDILLNHSDLYESLRGRAA</sequence>
<accession>A0A6J4KBA8</accession>
<organism evidence="1">
    <name type="scientific">uncultured Gemmatimonadota bacterium</name>
    <dbReference type="NCBI Taxonomy" id="203437"/>
    <lineage>
        <taxon>Bacteria</taxon>
        <taxon>Pseudomonadati</taxon>
        <taxon>Gemmatimonadota</taxon>
        <taxon>environmental samples</taxon>
    </lineage>
</organism>
<protein>
    <submittedName>
        <fullName evidence="1">Type I restriction-modification system, restriction subunit R</fullName>
        <ecNumber evidence="1">3.1.21.3</ecNumber>
    </submittedName>
</protein>
<reference evidence="1" key="1">
    <citation type="submission" date="2020-02" db="EMBL/GenBank/DDBJ databases">
        <authorList>
            <person name="Meier V. D."/>
        </authorList>
    </citation>
    <scope>NUCLEOTIDE SEQUENCE</scope>
    <source>
        <strain evidence="1">AVDCRST_MAG89</strain>
    </source>
</reference>
<dbReference type="EC" id="3.1.21.3" evidence="1"/>
<feature type="non-terminal residue" evidence="1">
    <location>
        <position position="1"/>
    </location>
</feature>
<proteinExistence type="predicted"/>
<gene>
    <name evidence="1" type="ORF">AVDCRST_MAG89-384</name>
</gene>
<keyword evidence="1" id="KW-0378">Hydrolase</keyword>
<evidence type="ECO:0000313" key="1">
    <source>
        <dbReference type="EMBL" id="CAA9299856.1"/>
    </source>
</evidence>
<dbReference type="EMBL" id="CADCTV010000089">
    <property type="protein sequence ID" value="CAA9299856.1"/>
    <property type="molecule type" value="Genomic_DNA"/>
</dbReference>
<dbReference type="GO" id="GO:0009035">
    <property type="term" value="F:type I site-specific deoxyribonuclease activity"/>
    <property type="evidence" value="ECO:0007669"/>
    <property type="project" value="UniProtKB-EC"/>
</dbReference>
<name>A0A6J4KBA8_9BACT</name>
<dbReference type="AlphaFoldDB" id="A0A6J4KBA8"/>